<evidence type="ECO:0000313" key="2">
    <source>
        <dbReference type="EMBL" id="PON86722.1"/>
    </source>
</evidence>
<name>A0A2P5EMJ8_TREOI</name>
<organism evidence="2 3">
    <name type="scientific">Trema orientale</name>
    <name type="common">Charcoal tree</name>
    <name type="synonym">Celtis orientalis</name>
    <dbReference type="NCBI Taxonomy" id="63057"/>
    <lineage>
        <taxon>Eukaryota</taxon>
        <taxon>Viridiplantae</taxon>
        <taxon>Streptophyta</taxon>
        <taxon>Embryophyta</taxon>
        <taxon>Tracheophyta</taxon>
        <taxon>Spermatophyta</taxon>
        <taxon>Magnoliopsida</taxon>
        <taxon>eudicotyledons</taxon>
        <taxon>Gunneridae</taxon>
        <taxon>Pentapetalae</taxon>
        <taxon>rosids</taxon>
        <taxon>fabids</taxon>
        <taxon>Rosales</taxon>
        <taxon>Cannabaceae</taxon>
        <taxon>Trema</taxon>
    </lineage>
</organism>
<keyword evidence="3" id="KW-1185">Reference proteome</keyword>
<evidence type="ECO:0000256" key="1">
    <source>
        <dbReference type="SAM" id="MobiDB-lite"/>
    </source>
</evidence>
<feature type="non-terminal residue" evidence="2">
    <location>
        <position position="1"/>
    </location>
</feature>
<protein>
    <submittedName>
        <fullName evidence="2">Uncharacterized protein</fullName>
    </submittedName>
</protein>
<gene>
    <name evidence="2" type="ORF">TorRG33x02_174520</name>
</gene>
<dbReference type="AlphaFoldDB" id="A0A2P5EMJ8"/>
<sequence length="74" mass="8167">VQTRARMSQQGTNRGNKGLIGPTRDKSKQQGSNRGNEGLIKPTTHSDARGECFLDHEILFLEIVGKVRATNSLF</sequence>
<evidence type="ECO:0000313" key="3">
    <source>
        <dbReference type="Proteomes" id="UP000237000"/>
    </source>
</evidence>
<feature type="compositionally biased region" description="Polar residues" evidence="1">
    <location>
        <begin position="1"/>
        <end position="15"/>
    </location>
</feature>
<dbReference type="Proteomes" id="UP000237000">
    <property type="component" value="Unassembled WGS sequence"/>
</dbReference>
<accession>A0A2P5EMJ8</accession>
<proteinExistence type="predicted"/>
<dbReference type="InParanoid" id="A0A2P5EMJ8"/>
<dbReference type="EMBL" id="JXTC01000127">
    <property type="protein sequence ID" value="PON86722.1"/>
    <property type="molecule type" value="Genomic_DNA"/>
</dbReference>
<comment type="caution">
    <text evidence="2">The sequence shown here is derived from an EMBL/GenBank/DDBJ whole genome shotgun (WGS) entry which is preliminary data.</text>
</comment>
<reference evidence="3" key="1">
    <citation type="submission" date="2016-06" db="EMBL/GenBank/DDBJ databases">
        <title>Parallel loss of symbiosis genes in relatives of nitrogen-fixing non-legume Parasponia.</title>
        <authorList>
            <person name="Van Velzen R."/>
            <person name="Holmer R."/>
            <person name="Bu F."/>
            <person name="Rutten L."/>
            <person name="Van Zeijl A."/>
            <person name="Liu W."/>
            <person name="Santuari L."/>
            <person name="Cao Q."/>
            <person name="Sharma T."/>
            <person name="Shen D."/>
            <person name="Roswanjaya Y."/>
            <person name="Wardhani T."/>
            <person name="Kalhor M.S."/>
            <person name="Jansen J."/>
            <person name="Van den Hoogen J."/>
            <person name="Gungor B."/>
            <person name="Hartog M."/>
            <person name="Hontelez J."/>
            <person name="Verver J."/>
            <person name="Yang W.-C."/>
            <person name="Schijlen E."/>
            <person name="Repin R."/>
            <person name="Schilthuizen M."/>
            <person name="Schranz E."/>
            <person name="Heidstra R."/>
            <person name="Miyata K."/>
            <person name="Fedorova E."/>
            <person name="Kohlen W."/>
            <person name="Bisseling T."/>
            <person name="Smit S."/>
            <person name="Geurts R."/>
        </authorList>
    </citation>
    <scope>NUCLEOTIDE SEQUENCE [LARGE SCALE GENOMIC DNA]</scope>
    <source>
        <strain evidence="3">cv. RG33-2</strain>
    </source>
</reference>
<feature type="region of interest" description="Disordered" evidence="1">
    <location>
        <begin position="1"/>
        <end position="46"/>
    </location>
</feature>